<dbReference type="Pfam" id="PF23381">
    <property type="entry name" value="Beta-prop_IFT122_1st"/>
    <property type="match status" value="1"/>
</dbReference>
<evidence type="ECO:0000256" key="5">
    <source>
        <dbReference type="ARBA" id="ARBA00023069"/>
    </source>
</evidence>
<evidence type="ECO:0000256" key="4">
    <source>
        <dbReference type="ARBA" id="ARBA00022737"/>
    </source>
</evidence>
<evidence type="ECO:0000313" key="9">
    <source>
        <dbReference type="EMBL" id="CRZ08949.1"/>
    </source>
</evidence>
<dbReference type="InterPro" id="IPR015943">
    <property type="entry name" value="WD40/YVTN_repeat-like_dom_sf"/>
</dbReference>
<dbReference type="InterPro" id="IPR056153">
    <property type="entry name" value="Beta-prop_IFT122_1st"/>
</dbReference>
<keyword evidence="5" id="KW-0969">Cilium</keyword>
<evidence type="ECO:0000256" key="6">
    <source>
        <dbReference type="ARBA" id="ARBA00023273"/>
    </source>
</evidence>
<dbReference type="Gene3D" id="2.130.10.10">
    <property type="entry name" value="YVTN repeat-like/Quinoprotein amine dehydrogenase"/>
    <property type="match status" value="1"/>
</dbReference>
<evidence type="ECO:0000256" key="1">
    <source>
        <dbReference type="ARBA" id="ARBA00004138"/>
    </source>
</evidence>
<evidence type="ECO:0000256" key="2">
    <source>
        <dbReference type="ARBA" id="ARBA00019442"/>
    </source>
</evidence>
<evidence type="ECO:0000259" key="8">
    <source>
        <dbReference type="Pfam" id="PF23381"/>
    </source>
</evidence>
<dbReference type="InterPro" id="IPR036322">
    <property type="entry name" value="WD40_repeat_dom_sf"/>
</dbReference>
<dbReference type="InterPro" id="IPR001680">
    <property type="entry name" value="WD40_rpt"/>
</dbReference>
<feature type="repeat" description="WD" evidence="7">
    <location>
        <begin position="73"/>
        <end position="104"/>
    </location>
</feature>
<reference evidence="9" key="1">
    <citation type="submission" date="2015-04" db="EMBL/GenBank/DDBJ databases">
        <title>The genome sequence of the plant pathogenic Rhizarian Plasmodiophora brassicae reveals insights in its biotrophic life cycle and the origin of chitin synthesis.</title>
        <authorList>
            <person name="Schwelm A."/>
            <person name="Fogelqvist J."/>
            <person name="Knaust A."/>
            <person name="Julke S."/>
            <person name="Lilja T."/>
            <person name="Dhandapani V."/>
            <person name="Bonilla-Rosso G."/>
            <person name="Karlsson M."/>
            <person name="Shevchenko A."/>
            <person name="Choi S.R."/>
            <person name="Kim H.G."/>
            <person name="Park J.Y."/>
            <person name="Lim Y.P."/>
            <person name="Ludwig-Muller J."/>
            <person name="Dixelius C."/>
        </authorList>
    </citation>
    <scope>NUCLEOTIDE SEQUENCE</scope>
    <source>
        <tissue evidence="9">Potato root galls</tissue>
    </source>
</reference>
<dbReference type="PANTHER" id="PTHR12764:SF4">
    <property type="entry name" value="INTRAFLAGELLAR TRANSPORT PROTEIN 122 HOMOLOG"/>
    <property type="match status" value="1"/>
</dbReference>
<proteinExistence type="predicted"/>
<dbReference type="PANTHER" id="PTHR12764">
    <property type="entry name" value="WD REPEAT DOMAIN-RELATED"/>
    <property type="match status" value="1"/>
</dbReference>
<evidence type="ECO:0000256" key="3">
    <source>
        <dbReference type="ARBA" id="ARBA00022574"/>
    </source>
</evidence>
<comment type="subcellular location">
    <subcellularLocation>
        <location evidence="1">Cell projection</location>
        <location evidence="1">Cilium</location>
    </subcellularLocation>
</comment>
<protein>
    <recommendedName>
        <fullName evidence="2">Intraflagellar transport protein 122 homolog</fullName>
    </recommendedName>
</protein>
<evidence type="ECO:0000256" key="7">
    <source>
        <dbReference type="PROSITE-ProRule" id="PRU00221"/>
    </source>
</evidence>
<dbReference type="GO" id="GO:0061512">
    <property type="term" value="P:protein localization to cilium"/>
    <property type="evidence" value="ECO:0007669"/>
    <property type="project" value="TreeGrafter"/>
</dbReference>
<dbReference type="SUPFAM" id="SSF50978">
    <property type="entry name" value="WD40 repeat-like"/>
    <property type="match status" value="1"/>
</dbReference>
<dbReference type="GO" id="GO:0030991">
    <property type="term" value="C:intraciliary transport particle A"/>
    <property type="evidence" value="ECO:0007669"/>
    <property type="project" value="TreeGrafter"/>
</dbReference>
<dbReference type="PROSITE" id="PS50082">
    <property type="entry name" value="WD_REPEATS_2"/>
    <property type="match status" value="1"/>
</dbReference>
<dbReference type="InterPro" id="IPR039857">
    <property type="entry name" value="Ift122/121"/>
</dbReference>
<dbReference type="GO" id="GO:0035721">
    <property type="term" value="P:intraciliary retrograde transport"/>
    <property type="evidence" value="ECO:0007669"/>
    <property type="project" value="TreeGrafter"/>
</dbReference>
<keyword evidence="3 7" id="KW-0853">WD repeat</keyword>
<sequence>MVRSETVWADDIPERDGTLPVLYSIDFSPDGTRLLVAIGSRVLVYDADNGELIHSLKGKLAHRCRPILISHPESGHKTTVYSVAYSFDGTRFASGGADNSVIIWTDKCEGILKYSHGDTVQCLVINQSTPQLAQHSWLTAV</sequence>
<dbReference type="GO" id="GO:1905515">
    <property type="term" value="P:non-motile cilium assembly"/>
    <property type="evidence" value="ECO:0007669"/>
    <property type="project" value="TreeGrafter"/>
</dbReference>
<accession>A0A0H5RJR4</accession>
<keyword evidence="4" id="KW-0677">Repeat</keyword>
<dbReference type="EMBL" id="HACM01008507">
    <property type="protein sequence ID" value="CRZ08949.1"/>
    <property type="molecule type" value="Transcribed_RNA"/>
</dbReference>
<organism evidence="9">
    <name type="scientific">Spongospora subterranea</name>
    <dbReference type="NCBI Taxonomy" id="70186"/>
    <lineage>
        <taxon>Eukaryota</taxon>
        <taxon>Sar</taxon>
        <taxon>Rhizaria</taxon>
        <taxon>Endomyxa</taxon>
        <taxon>Phytomyxea</taxon>
        <taxon>Plasmodiophorida</taxon>
        <taxon>Plasmodiophoridae</taxon>
        <taxon>Spongospora</taxon>
    </lineage>
</organism>
<dbReference type="PROSITE" id="PS50294">
    <property type="entry name" value="WD_REPEATS_REGION"/>
    <property type="match status" value="1"/>
</dbReference>
<feature type="domain" description="IFT122 first beta-propeller" evidence="8">
    <location>
        <begin position="71"/>
        <end position="136"/>
    </location>
</feature>
<name>A0A0H5RJR4_9EUKA</name>
<dbReference type="AlphaFoldDB" id="A0A0H5RJR4"/>
<dbReference type="SMART" id="SM00320">
    <property type="entry name" value="WD40"/>
    <property type="match status" value="2"/>
</dbReference>
<dbReference type="GO" id="GO:0097730">
    <property type="term" value="C:non-motile cilium"/>
    <property type="evidence" value="ECO:0007669"/>
    <property type="project" value="TreeGrafter"/>
</dbReference>
<keyword evidence="6" id="KW-0966">Cell projection</keyword>